<dbReference type="Proteomes" id="UP000005446">
    <property type="component" value="Unassembled WGS sequence"/>
</dbReference>
<accession>H0EWP6</accession>
<sequence>MGQDGAELKDEFKSAVQVPCLRMLESHFGVHKCFATIPLGKATIWSGTS</sequence>
<dbReference type="InParanoid" id="H0EWP6"/>
<gene>
    <name evidence="1" type="ORF">M7I_7218</name>
</gene>
<dbReference type="AlphaFoldDB" id="H0EWP6"/>
<reference evidence="1 2" key="1">
    <citation type="journal article" date="2012" name="Eukaryot. Cell">
        <title>Genome sequence of the fungus Glarea lozoyensis: the first genome sequence of a species from the Helotiaceae family.</title>
        <authorList>
            <person name="Youssar L."/>
            <person name="Gruening B.A."/>
            <person name="Erxleben A."/>
            <person name="Guenther S."/>
            <person name="Huettel W."/>
        </authorList>
    </citation>
    <scope>NUCLEOTIDE SEQUENCE [LARGE SCALE GENOMIC DNA]</scope>
    <source>
        <strain evidence="2">ATCC 74030 / MF5533</strain>
    </source>
</reference>
<evidence type="ECO:0000313" key="1">
    <source>
        <dbReference type="EMBL" id="EHK97076.1"/>
    </source>
</evidence>
<evidence type="ECO:0000313" key="2">
    <source>
        <dbReference type="Proteomes" id="UP000005446"/>
    </source>
</evidence>
<proteinExistence type="predicted"/>
<protein>
    <submittedName>
        <fullName evidence="1">Uncharacterized protein</fullName>
    </submittedName>
</protein>
<comment type="caution">
    <text evidence="1">The sequence shown here is derived from an EMBL/GenBank/DDBJ whole genome shotgun (WGS) entry which is preliminary data.</text>
</comment>
<name>H0EWP6_GLAL7</name>
<keyword evidence="2" id="KW-1185">Reference proteome</keyword>
<organism evidence="1 2">
    <name type="scientific">Glarea lozoyensis (strain ATCC 74030 / MF5533)</name>
    <dbReference type="NCBI Taxonomy" id="1104152"/>
    <lineage>
        <taxon>Eukaryota</taxon>
        <taxon>Fungi</taxon>
        <taxon>Dikarya</taxon>
        <taxon>Ascomycota</taxon>
        <taxon>Pezizomycotina</taxon>
        <taxon>Leotiomycetes</taxon>
        <taxon>Helotiales</taxon>
        <taxon>Helotiaceae</taxon>
        <taxon>Glarea</taxon>
    </lineage>
</organism>
<dbReference type="EMBL" id="AGUE01000211">
    <property type="protein sequence ID" value="EHK97076.1"/>
    <property type="molecule type" value="Genomic_DNA"/>
</dbReference>
<dbReference type="HOGENOM" id="CLU_3143232_0_0_1"/>